<gene>
    <name evidence="1" type="ORF">SISNIDRAFT_210518</name>
</gene>
<proteinExistence type="predicted"/>
<protein>
    <submittedName>
        <fullName evidence="1">Uncharacterized protein</fullName>
    </submittedName>
</protein>
<dbReference type="AlphaFoldDB" id="A0A164R125"/>
<reference evidence="1 2" key="1">
    <citation type="journal article" date="2016" name="Mol. Biol. Evol.">
        <title>Comparative Genomics of Early-Diverging Mushroom-Forming Fungi Provides Insights into the Origins of Lignocellulose Decay Capabilities.</title>
        <authorList>
            <person name="Nagy L.G."/>
            <person name="Riley R."/>
            <person name="Tritt A."/>
            <person name="Adam C."/>
            <person name="Daum C."/>
            <person name="Floudas D."/>
            <person name="Sun H."/>
            <person name="Yadav J.S."/>
            <person name="Pangilinan J."/>
            <person name="Larsson K.H."/>
            <person name="Matsuura K."/>
            <person name="Barry K."/>
            <person name="Labutti K."/>
            <person name="Kuo R."/>
            <person name="Ohm R.A."/>
            <person name="Bhattacharya S.S."/>
            <person name="Shirouzu T."/>
            <person name="Yoshinaga Y."/>
            <person name="Martin F.M."/>
            <person name="Grigoriev I.V."/>
            <person name="Hibbett D.S."/>
        </authorList>
    </citation>
    <scope>NUCLEOTIDE SEQUENCE [LARGE SCALE GENOMIC DNA]</scope>
    <source>
        <strain evidence="1 2">HHB9708</strain>
    </source>
</reference>
<dbReference type="EMBL" id="KV419423">
    <property type="protein sequence ID" value="KZS90156.1"/>
    <property type="molecule type" value="Genomic_DNA"/>
</dbReference>
<sequence>MPGYFGKFAVGKLGSSVVTVNWGGIPEDPDPVPFTAVIFRCKTHVWLEKGPGPRYVPLAFDGSDEK</sequence>
<evidence type="ECO:0000313" key="2">
    <source>
        <dbReference type="Proteomes" id="UP000076722"/>
    </source>
</evidence>
<evidence type="ECO:0000313" key="1">
    <source>
        <dbReference type="EMBL" id="KZS90156.1"/>
    </source>
</evidence>
<dbReference type="Proteomes" id="UP000076722">
    <property type="component" value="Unassembled WGS sequence"/>
</dbReference>
<name>A0A164R125_9AGAM</name>
<organism evidence="1 2">
    <name type="scientific">Sistotremastrum niveocremeum HHB9708</name>
    <dbReference type="NCBI Taxonomy" id="1314777"/>
    <lineage>
        <taxon>Eukaryota</taxon>
        <taxon>Fungi</taxon>
        <taxon>Dikarya</taxon>
        <taxon>Basidiomycota</taxon>
        <taxon>Agaricomycotina</taxon>
        <taxon>Agaricomycetes</taxon>
        <taxon>Sistotremastrales</taxon>
        <taxon>Sistotremastraceae</taxon>
        <taxon>Sertulicium</taxon>
        <taxon>Sertulicium niveocremeum</taxon>
    </lineage>
</organism>
<keyword evidence="2" id="KW-1185">Reference proteome</keyword>
<accession>A0A164R125</accession>